<dbReference type="EMBL" id="VOAH01000008">
    <property type="protein sequence ID" value="TVP40314.1"/>
    <property type="molecule type" value="Genomic_DNA"/>
</dbReference>
<evidence type="ECO:0000313" key="2">
    <source>
        <dbReference type="Proteomes" id="UP000315289"/>
    </source>
</evidence>
<gene>
    <name evidence="1" type="ORF">NARC_80040</name>
</gene>
<protein>
    <recommendedName>
        <fullName evidence="3">ACT domain-containing protein</fullName>
    </recommendedName>
</protein>
<proteinExistence type="predicted"/>
<evidence type="ECO:0000313" key="1">
    <source>
        <dbReference type="EMBL" id="TVP40314.1"/>
    </source>
</evidence>
<organism evidence="1 2">
    <name type="scientific">Candidatus Nitrosocosmicus arcticus</name>
    <dbReference type="NCBI Taxonomy" id="2035267"/>
    <lineage>
        <taxon>Archaea</taxon>
        <taxon>Nitrososphaerota</taxon>
        <taxon>Nitrososphaeria</taxon>
        <taxon>Nitrososphaerales</taxon>
        <taxon>Nitrososphaeraceae</taxon>
        <taxon>Candidatus Nitrosocosmicus</taxon>
    </lineage>
</organism>
<evidence type="ECO:0008006" key="3">
    <source>
        <dbReference type="Google" id="ProtNLM"/>
    </source>
</evidence>
<accession>A0A557SUM7</accession>
<dbReference type="AlphaFoldDB" id="A0A557SUM7"/>
<comment type="caution">
    <text evidence="1">The sequence shown here is derived from an EMBL/GenBank/DDBJ whole genome shotgun (WGS) entry which is preliminary data.</text>
</comment>
<dbReference type="RefSeq" id="WP_144731424.1">
    <property type="nucleotide sequence ID" value="NZ_ML675584.1"/>
</dbReference>
<keyword evidence="2" id="KW-1185">Reference proteome</keyword>
<dbReference type="Proteomes" id="UP000315289">
    <property type="component" value="Unassembled WGS sequence"/>
</dbReference>
<reference evidence="1 2" key="1">
    <citation type="journal article" date="2019" name="Front. Microbiol.">
        <title>Ammonia Oxidation by the Arctic Terrestrial Thaumarchaeote Candidatus Nitrosocosmicus arcticus Is Stimulated by Increasing Temperatures.</title>
        <authorList>
            <person name="Alves R.J.E."/>
            <person name="Kerou M."/>
            <person name="Zappe A."/>
            <person name="Bittner R."/>
            <person name="Abby S.S."/>
            <person name="Schmidt H.A."/>
            <person name="Pfeifer K."/>
            <person name="Schleper C."/>
        </authorList>
    </citation>
    <scope>NUCLEOTIDE SEQUENCE [LARGE SCALE GENOMIC DNA]</scope>
    <source>
        <strain evidence="1 2">Kfb</strain>
    </source>
</reference>
<dbReference type="OrthoDB" id="56543at2157"/>
<sequence length="246" mass="28117">MYLRDISVPQAVKEIILSNDLYLKAVKSEIANYTAIANKIQPDVELVTGTRVNTGTIVVAIKRFADLINKSKNLQNLRSEDETQGNHLSGNNFQEQKSFISSQDARMKLTGSIIDIDLGNQNSFKNVNDLLNEFTQETLLDYNLIRTTEKIRIVTEDMFISRKVITSLTEKCNGKITEGLSRITITLFSDNILGIRQLLFNIFDVLNNYKITLNNVFFSSNEIVLILERDQAIRTYDLLQKKIFRN</sequence>
<name>A0A557SUM7_9ARCH</name>